<keyword evidence="2 4" id="KW-0479">Metal-binding</keyword>
<feature type="domain" description="Cytochrome c" evidence="6">
    <location>
        <begin position="49"/>
        <end position="134"/>
    </location>
</feature>
<dbReference type="Gene3D" id="1.10.760.10">
    <property type="entry name" value="Cytochrome c-like domain"/>
    <property type="match status" value="1"/>
</dbReference>
<dbReference type="PANTHER" id="PTHR40394">
    <property type="entry name" value="LIPOPROTEIN-RELATED"/>
    <property type="match status" value="1"/>
</dbReference>
<dbReference type="GO" id="GO:0046872">
    <property type="term" value="F:metal ion binding"/>
    <property type="evidence" value="ECO:0007669"/>
    <property type="project" value="UniProtKB-KW"/>
</dbReference>
<reference evidence="7 9" key="1">
    <citation type="submission" date="2018-08" db="EMBL/GenBank/DDBJ databases">
        <title>Proposal of Muricauda 72 sp.nov. and Muricauda NH166 sp.nov., isolated from seawater.</title>
        <authorList>
            <person name="Cheng H."/>
            <person name="Wu Y.-H."/>
            <person name="Guo L.-L."/>
            <person name="Xu X.-W."/>
        </authorList>
    </citation>
    <scope>NUCLEOTIDE SEQUENCE [LARGE SCALE GENOMIC DNA]</scope>
    <source>
        <strain evidence="7 9">72</strain>
    </source>
</reference>
<evidence type="ECO:0000313" key="10">
    <source>
        <dbReference type="Proteomes" id="UP000321621"/>
    </source>
</evidence>
<dbReference type="InterPro" id="IPR009056">
    <property type="entry name" value="Cyt_c-like_dom"/>
</dbReference>
<reference evidence="8 10" key="2">
    <citation type="submission" date="2019-07" db="EMBL/GenBank/DDBJ databases">
        <title>Draft genome of two Muricauda strains isolated from deep sea.</title>
        <authorList>
            <person name="Sun C."/>
        </authorList>
    </citation>
    <scope>NUCLEOTIDE SEQUENCE [LARGE SCALE GENOMIC DNA]</scope>
    <source>
        <strain evidence="8 10">72</strain>
    </source>
</reference>
<comment type="caution">
    <text evidence="7">The sequence shown here is derived from an EMBL/GenBank/DDBJ whole genome shotgun (WGS) entry which is preliminary data.</text>
</comment>
<dbReference type="PROSITE" id="PS51007">
    <property type="entry name" value="CYTC"/>
    <property type="match status" value="1"/>
</dbReference>
<dbReference type="GO" id="GO:0009055">
    <property type="term" value="F:electron transfer activity"/>
    <property type="evidence" value="ECO:0007669"/>
    <property type="project" value="InterPro"/>
</dbReference>
<protein>
    <submittedName>
        <fullName evidence="7">Cytochrome c</fullName>
    </submittedName>
</protein>
<organism evidence="7 9">
    <name type="scientific">Flagellimonas pelagia</name>
    <dbReference type="NCBI Taxonomy" id="2306998"/>
    <lineage>
        <taxon>Bacteria</taxon>
        <taxon>Pseudomonadati</taxon>
        <taxon>Bacteroidota</taxon>
        <taxon>Flavobacteriia</taxon>
        <taxon>Flavobacteriales</taxon>
        <taxon>Flavobacteriaceae</taxon>
        <taxon>Flagellimonas</taxon>
    </lineage>
</organism>
<gene>
    <name evidence="7" type="ORF">D2V05_16340</name>
    <name evidence="8" type="ORF">FQ017_16200</name>
</gene>
<name>A0A3A1NHM7_9FLAO</name>
<keyword evidence="3 4" id="KW-0408">Iron</keyword>
<accession>A0A3A1NHM7</accession>
<proteinExistence type="predicted"/>
<evidence type="ECO:0000256" key="2">
    <source>
        <dbReference type="ARBA" id="ARBA00022723"/>
    </source>
</evidence>
<evidence type="ECO:0000256" key="4">
    <source>
        <dbReference type="PROSITE-ProRule" id="PRU00433"/>
    </source>
</evidence>
<dbReference type="EMBL" id="VNWK01000034">
    <property type="protein sequence ID" value="TXJ91657.1"/>
    <property type="molecule type" value="Genomic_DNA"/>
</dbReference>
<dbReference type="Pfam" id="PF13442">
    <property type="entry name" value="Cytochrome_CBB3"/>
    <property type="match status" value="1"/>
</dbReference>
<evidence type="ECO:0000313" key="8">
    <source>
        <dbReference type="EMBL" id="TXJ91657.1"/>
    </source>
</evidence>
<dbReference type="SUPFAM" id="SSF46626">
    <property type="entry name" value="Cytochrome c"/>
    <property type="match status" value="1"/>
</dbReference>
<dbReference type="AlphaFoldDB" id="A0A3A1NHM7"/>
<evidence type="ECO:0000313" key="7">
    <source>
        <dbReference type="EMBL" id="RIV42557.1"/>
    </source>
</evidence>
<feature type="chain" id="PRO_5017431161" evidence="5">
    <location>
        <begin position="24"/>
        <end position="135"/>
    </location>
</feature>
<dbReference type="Proteomes" id="UP000266691">
    <property type="component" value="Unassembled WGS sequence"/>
</dbReference>
<sequence>MKLTQKKSIPIMLTFLMTLLALQATRAQTQWEAPASADNLNNPLKNDATATESGKRTFRMLCVICHGAKGKGDGMGGAGLTPKPTDLTSAKVQSQSDGALFWKLTNGKPPMASYETALPENKRWELINYIRTLKK</sequence>
<dbReference type="Proteomes" id="UP000321621">
    <property type="component" value="Unassembled WGS sequence"/>
</dbReference>
<dbReference type="OrthoDB" id="9811395at2"/>
<evidence type="ECO:0000256" key="1">
    <source>
        <dbReference type="ARBA" id="ARBA00022617"/>
    </source>
</evidence>
<dbReference type="InterPro" id="IPR036909">
    <property type="entry name" value="Cyt_c-like_dom_sf"/>
</dbReference>
<evidence type="ECO:0000256" key="5">
    <source>
        <dbReference type="SAM" id="SignalP"/>
    </source>
</evidence>
<dbReference type="EMBL" id="QXFI01000034">
    <property type="protein sequence ID" value="RIV42557.1"/>
    <property type="molecule type" value="Genomic_DNA"/>
</dbReference>
<keyword evidence="10" id="KW-1185">Reference proteome</keyword>
<keyword evidence="5" id="KW-0732">Signal</keyword>
<keyword evidence="1 4" id="KW-0349">Heme</keyword>
<dbReference type="PANTHER" id="PTHR40394:SF2">
    <property type="entry name" value="QUINOL:CYTOCHROME C OXIDOREDUCTASE MEMBRANE PROTEIN"/>
    <property type="match status" value="1"/>
</dbReference>
<feature type="signal peptide" evidence="5">
    <location>
        <begin position="1"/>
        <end position="23"/>
    </location>
</feature>
<evidence type="ECO:0000259" key="6">
    <source>
        <dbReference type="PROSITE" id="PS51007"/>
    </source>
</evidence>
<evidence type="ECO:0000256" key="3">
    <source>
        <dbReference type="ARBA" id="ARBA00023004"/>
    </source>
</evidence>
<dbReference type="GO" id="GO:0020037">
    <property type="term" value="F:heme binding"/>
    <property type="evidence" value="ECO:0007669"/>
    <property type="project" value="InterPro"/>
</dbReference>
<evidence type="ECO:0000313" key="9">
    <source>
        <dbReference type="Proteomes" id="UP000266691"/>
    </source>
</evidence>